<accession>A0A419V5E3</accession>
<proteinExistence type="predicted"/>
<dbReference type="EMBL" id="RAPK01000007">
    <property type="protein sequence ID" value="RKD75204.1"/>
    <property type="molecule type" value="Genomic_DNA"/>
</dbReference>
<dbReference type="AlphaFoldDB" id="A0A419V5E3"/>
<evidence type="ECO:0000313" key="2">
    <source>
        <dbReference type="EMBL" id="RKD75204.1"/>
    </source>
</evidence>
<keyword evidence="3" id="KW-1185">Reference proteome</keyword>
<sequence length="95" mass="10672">MMVNIVKKNRLNVLLIILVSAGYLFMTAIGGYLLFGFGSLVYDVLGNAVTAVNTSQMRFVMVIVILLGLHTIYTGVVKASYWSRVYGEDYTYYKE</sequence>
<name>A0A419V5E3_9BACL</name>
<dbReference type="Proteomes" id="UP000285120">
    <property type="component" value="Unassembled WGS sequence"/>
</dbReference>
<evidence type="ECO:0000256" key="1">
    <source>
        <dbReference type="SAM" id="Phobius"/>
    </source>
</evidence>
<comment type="caution">
    <text evidence="2">The sequence shown here is derived from an EMBL/GenBank/DDBJ whole genome shotgun (WGS) entry which is preliminary data.</text>
</comment>
<keyword evidence="1" id="KW-0472">Membrane</keyword>
<feature type="transmembrane region" description="Helical" evidence="1">
    <location>
        <begin position="57"/>
        <end position="76"/>
    </location>
</feature>
<keyword evidence="1" id="KW-0812">Transmembrane</keyword>
<evidence type="ECO:0000313" key="3">
    <source>
        <dbReference type="Proteomes" id="UP000285120"/>
    </source>
</evidence>
<reference evidence="2 3" key="1">
    <citation type="submission" date="2018-09" db="EMBL/GenBank/DDBJ databases">
        <title>Genomic Encyclopedia of Archaeal and Bacterial Type Strains, Phase II (KMG-II): from individual species to whole genera.</title>
        <authorList>
            <person name="Goeker M."/>
        </authorList>
    </citation>
    <scope>NUCLEOTIDE SEQUENCE [LARGE SCALE GENOMIC DNA]</scope>
    <source>
        <strain evidence="2 3">DSM 17008</strain>
    </source>
</reference>
<protein>
    <submittedName>
        <fullName evidence="2">Uncharacterized protein</fullName>
    </submittedName>
</protein>
<organism evidence="2 3">
    <name type="scientific">Sinobaca qinghaiensis</name>
    <dbReference type="NCBI Taxonomy" id="342944"/>
    <lineage>
        <taxon>Bacteria</taxon>
        <taxon>Bacillati</taxon>
        <taxon>Bacillota</taxon>
        <taxon>Bacilli</taxon>
        <taxon>Bacillales</taxon>
        <taxon>Sporolactobacillaceae</taxon>
        <taxon>Sinobaca</taxon>
    </lineage>
</organism>
<keyword evidence="1" id="KW-1133">Transmembrane helix</keyword>
<gene>
    <name evidence="2" type="ORF">ATL39_0902</name>
</gene>
<feature type="transmembrane region" description="Helical" evidence="1">
    <location>
        <begin position="12"/>
        <end position="37"/>
    </location>
</feature>